<dbReference type="Proteomes" id="UP000032141">
    <property type="component" value="Chromosome C8"/>
</dbReference>
<dbReference type="FunFam" id="3.10.110.10:FF:000017">
    <property type="entry name" value="Ubiquitin-conjugating enzyme E2 2"/>
    <property type="match status" value="1"/>
</dbReference>
<evidence type="ECO:0000256" key="8">
    <source>
        <dbReference type="ARBA" id="ARBA00022786"/>
    </source>
</evidence>
<evidence type="ECO:0000256" key="1">
    <source>
        <dbReference type="ARBA" id="ARBA00000695"/>
    </source>
</evidence>
<evidence type="ECO:0000256" key="9">
    <source>
        <dbReference type="ARBA" id="ARBA00022837"/>
    </source>
</evidence>
<evidence type="ECO:0000256" key="2">
    <source>
        <dbReference type="ARBA" id="ARBA00005220"/>
    </source>
</evidence>
<dbReference type="EnsemblPlants" id="Bo8g106810.1">
    <property type="protein sequence ID" value="Bo8g106810.1"/>
    <property type="gene ID" value="Bo8g106810"/>
</dbReference>
<dbReference type="EC" id="4.2.2.2" evidence="15"/>
<dbReference type="InterPro" id="IPR018082">
    <property type="entry name" value="AmbAllergen"/>
</dbReference>
<dbReference type="SUPFAM" id="SSF54495">
    <property type="entry name" value="UBC-like"/>
    <property type="match status" value="1"/>
</dbReference>
<dbReference type="PROSITE" id="PS00183">
    <property type="entry name" value="UBC_1"/>
    <property type="match status" value="1"/>
</dbReference>
<dbReference type="HOGENOM" id="CLU_026608_2_0_1"/>
<evidence type="ECO:0000256" key="10">
    <source>
        <dbReference type="ARBA" id="ARBA00022840"/>
    </source>
</evidence>
<dbReference type="SMART" id="SM00212">
    <property type="entry name" value="UBCc"/>
    <property type="match status" value="1"/>
</dbReference>
<dbReference type="InterPro" id="IPR000608">
    <property type="entry name" value="UBC"/>
</dbReference>
<feature type="signal peptide" evidence="15">
    <location>
        <begin position="1"/>
        <end position="26"/>
    </location>
</feature>
<dbReference type="Pfam" id="PF04431">
    <property type="entry name" value="Pec_lyase_N"/>
    <property type="match status" value="1"/>
</dbReference>
<dbReference type="SMART" id="SM00656">
    <property type="entry name" value="Amb_all"/>
    <property type="match status" value="1"/>
</dbReference>
<dbReference type="PRINTS" id="PR00807">
    <property type="entry name" value="AMBALLERGEN"/>
</dbReference>
<keyword evidence="11" id="KW-0325">Glycoprotein</keyword>
<reference evidence="18 19" key="1">
    <citation type="journal article" date="2014" name="Genome Biol.">
        <title>Transcriptome and methylome profiling reveals relics of genome dominance in the mesopolyploid Brassica oleracea.</title>
        <authorList>
            <person name="Parkin I.A."/>
            <person name="Koh C."/>
            <person name="Tang H."/>
            <person name="Robinson S.J."/>
            <person name="Kagale S."/>
            <person name="Clarke W.E."/>
            <person name="Town C.D."/>
            <person name="Nixon J."/>
            <person name="Krishnakumar V."/>
            <person name="Bidwell S.L."/>
            <person name="Denoeud F."/>
            <person name="Belcram H."/>
            <person name="Links M.G."/>
            <person name="Just J."/>
            <person name="Clarke C."/>
            <person name="Bender T."/>
            <person name="Huebert T."/>
            <person name="Mason A.S."/>
            <person name="Pires J.C."/>
            <person name="Barker G."/>
            <person name="Moore J."/>
            <person name="Walley P.G."/>
            <person name="Manoli S."/>
            <person name="Batley J."/>
            <person name="Edwards D."/>
            <person name="Nelson M.N."/>
            <person name="Wang X."/>
            <person name="Paterson A.H."/>
            <person name="King G."/>
            <person name="Bancroft I."/>
            <person name="Chalhoub B."/>
            <person name="Sharpe A.G."/>
        </authorList>
    </citation>
    <scope>NUCLEOTIDE SEQUENCE</scope>
    <source>
        <strain evidence="18 19">cv. TO1000</strain>
    </source>
</reference>
<dbReference type="InterPro" id="IPR045032">
    <property type="entry name" value="PEL"/>
</dbReference>
<dbReference type="SUPFAM" id="SSF51126">
    <property type="entry name" value="Pectin lyase-like"/>
    <property type="match status" value="1"/>
</dbReference>
<sequence length="661" mass="74195">MAATFLNIGGYTLVFLSVILVPHVQANVAIFDNYWTQRQGDALKQTIASYDPNPLNVTDHLNYHVALAVDATESTNNTRRELIGLETQEGSGKCIAYNPIDKCWRCDPNWEENRKKLVECVLGFGRKTTGGKDGPIYVVNDSSDDDLVNPKPGTLRHAVTRDGPLWIIFANSMVIKLQQELMITSNKTIDGRGARVYIMEGAGLTLQFVNNVIINNIYVKHIIPGNGGLIRDSEEHVGLRTKSDGDGISLFGATNVWIDHVSMTRCTDGMIDAIEGSTAVTISNSHFTDHQEVMLFGAKDEHVIDKNMQITVAFNHFGKRLEQRMPRCRFGTIHVVNNDYTHWEMYAIGGNMNPTIISQGNRFIAPPNEQAKEVTKREYTSYTDWKSWNWQSEGDYFLNGAYFVQSGRPNAWSPKPKNPVPSKFAIRPKPGTMVRELTMDAGVLGCEPECIYNEQFQIIIIFIRIHLHLVLSHVLASDPKPKTGIVVFYVGQIGNFNRLTPVDGTSKVGMSTPARKRLMRDFKRLQQDPPAGISGAPQDNNIMLWNAVIFGPDDTPWDGGTFKLSLQFSEDYPNKPPTVRFVSRMFHPNIYADGSICLDILQNQWSPIYDVAAILTSIQSLLCDPNPNSPANSEAARMYSESKREYNRRVRDVVEQSWTAD</sequence>
<evidence type="ECO:0000313" key="18">
    <source>
        <dbReference type="EnsemblPlants" id="Bo8g106810.1"/>
    </source>
</evidence>
<dbReference type="OMA" id="SMTRCAD"/>
<reference evidence="18" key="2">
    <citation type="submission" date="2015-03" db="UniProtKB">
        <authorList>
            <consortium name="EnsemblPlants"/>
        </authorList>
    </citation>
    <scope>IDENTIFICATION</scope>
</reference>
<feature type="active site" description="Glycyl thioester intermediate" evidence="14">
    <location>
        <position position="597"/>
    </location>
</feature>
<keyword evidence="19" id="KW-1185">Reference proteome</keyword>
<dbReference type="InterPro" id="IPR023313">
    <property type="entry name" value="UBQ-conjugating_AS"/>
</dbReference>
<keyword evidence="8" id="KW-0833">Ubl conjugation pathway</keyword>
<dbReference type="STRING" id="109376.A0A0D3DXD1"/>
<keyword evidence="6 15" id="KW-0732">Signal</keyword>
<dbReference type="Gramene" id="Bo8g106810.1">
    <property type="protein sequence ID" value="Bo8g106810.1"/>
    <property type="gene ID" value="Bo8g106810"/>
</dbReference>
<evidence type="ECO:0000256" key="5">
    <source>
        <dbReference type="ARBA" id="ARBA00022723"/>
    </source>
</evidence>
<protein>
    <recommendedName>
        <fullName evidence="15">Pectate lyase</fullName>
        <ecNumber evidence="15">4.2.2.2</ecNumber>
    </recommendedName>
</protein>
<feature type="compositionally biased region" description="Basic and acidic residues" evidence="16">
    <location>
        <begin position="640"/>
        <end position="654"/>
    </location>
</feature>
<feature type="region of interest" description="Disordered" evidence="16">
    <location>
        <begin position="628"/>
        <end position="661"/>
    </location>
</feature>
<dbReference type="UniPathway" id="UPA00545">
    <property type="reaction ID" value="UER00824"/>
</dbReference>
<dbReference type="Pfam" id="PF00179">
    <property type="entry name" value="UQ_con"/>
    <property type="match status" value="1"/>
</dbReference>
<comment type="function">
    <text evidence="13">Accepts the ubiquitin from the E1 complex and catalyzes its covalent attachment to other proteins.</text>
</comment>
<keyword evidence="4" id="KW-0808">Transferase</keyword>
<evidence type="ECO:0000313" key="19">
    <source>
        <dbReference type="Proteomes" id="UP000032141"/>
    </source>
</evidence>
<dbReference type="PANTHER" id="PTHR31683">
    <property type="entry name" value="PECTATE LYASE 18-RELATED"/>
    <property type="match status" value="1"/>
</dbReference>
<evidence type="ECO:0000256" key="4">
    <source>
        <dbReference type="ARBA" id="ARBA00022679"/>
    </source>
</evidence>
<dbReference type="InterPro" id="IPR011050">
    <property type="entry name" value="Pectin_lyase_fold/virulence"/>
</dbReference>
<comment type="cofactor">
    <cofactor evidence="15">
        <name>Ca(2+)</name>
        <dbReference type="ChEBI" id="CHEBI:29108"/>
    </cofactor>
    <text evidence="15">Binds 1 Ca(2+) ion. Required for its activity.</text>
</comment>
<evidence type="ECO:0000256" key="6">
    <source>
        <dbReference type="ARBA" id="ARBA00022729"/>
    </source>
</evidence>
<comment type="catalytic activity">
    <reaction evidence="1 15">
        <text>Eliminative cleavage of (1-&gt;4)-alpha-D-galacturonan to give oligosaccharides with 4-deoxy-alpha-D-galact-4-enuronosyl groups at their non-reducing ends.</text>
        <dbReference type="EC" id="4.2.2.2"/>
    </reaction>
</comment>
<dbReference type="PANTHER" id="PTHR31683:SF202">
    <property type="entry name" value="PECTATE LYASE"/>
    <property type="match status" value="1"/>
</dbReference>
<evidence type="ECO:0000259" key="17">
    <source>
        <dbReference type="PROSITE" id="PS50127"/>
    </source>
</evidence>
<evidence type="ECO:0000256" key="7">
    <source>
        <dbReference type="ARBA" id="ARBA00022741"/>
    </source>
</evidence>
<evidence type="ECO:0000256" key="14">
    <source>
        <dbReference type="PROSITE-ProRule" id="PRU10133"/>
    </source>
</evidence>
<dbReference type="GO" id="GO:0004842">
    <property type="term" value="F:ubiquitin-protein transferase activity"/>
    <property type="evidence" value="ECO:0007669"/>
    <property type="project" value="UniProtKB-ARBA"/>
</dbReference>
<evidence type="ECO:0000256" key="16">
    <source>
        <dbReference type="SAM" id="MobiDB-lite"/>
    </source>
</evidence>
<comment type="similarity">
    <text evidence="3 15">Belongs to the polysaccharide lyase 1 family.</text>
</comment>
<dbReference type="PROSITE" id="PS50127">
    <property type="entry name" value="UBC_2"/>
    <property type="match status" value="1"/>
</dbReference>
<dbReference type="GO" id="GO:0006511">
    <property type="term" value="P:ubiquitin-dependent protein catabolic process"/>
    <property type="evidence" value="ECO:0007669"/>
    <property type="project" value="UniProtKB-ARBA"/>
</dbReference>
<evidence type="ECO:0000256" key="12">
    <source>
        <dbReference type="ARBA" id="ARBA00023239"/>
    </source>
</evidence>
<name>A0A0D3DXD1_BRAOL</name>
<proteinExistence type="inferred from homology"/>
<evidence type="ECO:0000256" key="11">
    <source>
        <dbReference type="ARBA" id="ARBA00023180"/>
    </source>
</evidence>
<dbReference type="InterPro" id="IPR012334">
    <property type="entry name" value="Pectin_lyas_fold"/>
</dbReference>
<dbReference type="GO" id="GO:0030570">
    <property type="term" value="F:pectate lyase activity"/>
    <property type="evidence" value="ECO:0007669"/>
    <property type="project" value="UniProtKB-EC"/>
</dbReference>
<organism evidence="18 19">
    <name type="scientific">Brassica oleracea var. oleracea</name>
    <dbReference type="NCBI Taxonomy" id="109376"/>
    <lineage>
        <taxon>Eukaryota</taxon>
        <taxon>Viridiplantae</taxon>
        <taxon>Streptophyta</taxon>
        <taxon>Embryophyta</taxon>
        <taxon>Tracheophyta</taxon>
        <taxon>Spermatophyta</taxon>
        <taxon>Magnoliopsida</taxon>
        <taxon>eudicotyledons</taxon>
        <taxon>Gunneridae</taxon>
        <taxon>Pentapetalae</taxon>
        <taxon>rosids</taxon>
        <taxon>malvids</taxon>
        <taxon>Brassicales</taxon>
        <taxon>Brassicaceae</taxon>
        <taxon>Brassiceae</taxon>
        <taxon>Brassica</taxon>
    </lineage>
</organism>
<dbReference type="GO" id="GO:0046872">
    <property type="term" value="F:metal ion binding"/>
    <property type="evidence" value="ECO:0007669"/>
    <property type="project" value="UniProtKB-KW"/>
</dbReference>
<evidence type="ECO:0000256" key="3">
    <source>
        <dbReference type="ARBA" id="ARBA00010980"/>
    </source>
</evidence>
<feature type="domain" description="UBC core" evidence="17">
    <location>
        <begin position="513"/>
        <end position="659"/>
    </location>
</feature>
<dbReference type="InterPro" id="IPR016135">
    <property type="entry name" value="UBQ-conjugating_enzyme/RWD"/>
</dbReference>
<feature type="chain" id="PRO_5005113254" description="Pectate lyase" evidence="15">
    <location>
        <begin position="27"/>
        <end position="661"/>
    </location>
</feature>
<dbReference type="Gene3D" id="3.10.110.10">
    <property type="entry name" value="Ubiquitin Conjugating Enzyme"/>
    <property type="match status" value="1"/>
</dbReference>
<keyword evidence="5 15" id="KW-0479">Metal-binding</keyword>
<dbReference type="InterPro" id="IPR007524">
    <property type="entry name" value="Pec_lyase_N"/>
</dbReference>
<evidence type="ECO:0000256" key="15">
    <source>
        <dbReference type="RuleBase" id="RU361123"/>
    </source>
</evidence>
<dbReference type="eggNOG" id="KOG0419">
    <property type="taxonomic scope" value="Eukaryota"/>
</dbReference>
<dbReference type="InterPro" id="IPR002022">
    <property type="entry name" value="Pec_lyase"/>
</dbReference>
<keyword evidence="12 15" id="KW-0456">Lyase</keyword>
<dbReference type="Pfam" id="PF00544">
    <property type="entry name" value="Pectate_lyase_4"/>
    <property type="match status" value="1"/>
</dbReference>
<dbReference type="CDD" id="cd23790">
    <property type="entry name" value="UBCc_UBE2A_2B"/>
    <property type="match status" value="1"/>
</dbReference>
<keyword evidence="10" id="KW-0067">ATP-binding</keyword>
<keyword evidence="7" id="KW-0547">Nucleotide-binding</keyword>
<dbReference type="Gene3D" id="2.160.20.10">
    <property type="entry name" value="Single-stranded right-handed beta-helix, Pectin lyase-like"/>
    <property type="match status" value="1"/>
</dbReference>
<keyword evidence="9 15" id="KW-0106">Calcium</keyword>
<dbReference type="AlphaFoldDB" id="A0A0D3DXD1"/>
<accession>A0A0D3DXD1</accession>
<dbReference type="GO" id="GO:0005524">
    <property type="term" value="F:ATP binding"/>
    <property type="evidence" value="ECO:0007669"/>
    <property type="project" value="UniProtKB-KW"/>
</dbReference>
<comment type="pathway">
    <text evidence="2 15">Glycan metabolism; pectin degradation; 2-dehydro-3-deoxy-D-gluconate from pectin: step 2/5.</text>
</comment>
<dbReference type="GO" id="GO:0045490">
    <property type="term" value="P:pectin catabolic process"/>
    <property type="evidence" value="ECO:0007669"/>
    <property type="project" value="UniProtKB-UniPathway"/>
</dbReference>
<evidence type="ECO:0000256" key="13">
    <source>
        <dbReference type="ARBA" id="ARBA00056190"/>
    </source>
</evidence>